<reference evidence="3 4" key="1">
    <citation type="submission" date="2019-10" db="EMBL/GenBank/DDBJ databases">
        <title>Alkaliphilus serpentinus sp. nov. and Alkaliphilus pronyensis sp. nov., two novel anaerobic alkaliphilic species isolated from the serpentinized-hosted hydrothermal field of the Prony Bay (New Caledonia).</title>
        <authorList>
            <person name="Postec A."/>
        </authorList>
    </citation>
    <scope>NUCLEOTIDE SEQUENCE [LARGE SCALE GENOMIC DNA]</scope>
    <source>
        <strain evidence="3 4">LacT</strain>
    </source>
</reference>
<dbReference type="RefSeq" id="WP_151865045.1">
    <property type="nucleotide sequence ID" value="NZ_WBZB01000012.1"/>
</dbReference>
<dbReference type="Pfam" id="PF00395">
    <property type="entry name" value="SLH"/>
    <property type="match status" value="2"/>
</dbReference>
<evidence type="ECO:0000313" key="3">
    <source>
        <dbReference type="EMBL" id="KAB3531865.1"/>
    </source>
</evidence>
<evidence type="ECO:0000259" key="2">
    <source>
        <dbReference type="PROSITE" id="PS51272"/>
    </source>
</evidence>
<sequence>MVKHYKSISLILIALLIIQIIPAYGIDGFTPENPYQGINSADILLRNITMNDIASHWAREAIQEAAALQLMMGDSNTFRPDDTLNHMEAVTVLVRAIGMEAEAQQFGENQAEAPVGNFAVLSVIDNWAKGYVQLAIQNNIITNEEVNEILNITPQQAEDLEAIVEQRLDAYGEDITPQERAALEAQIRDQLELSRWKSPISRQMMALWIARALELQPIYGNEMIEVYSFDDWNRIDTDKIPYIEAILQEDIMSGMGESFSPNGRLTRGQMAQIMLNVRDDLLEKRGVTKLEGQVVKIEEYHQQGNHAKLITFETTDKSYEIISLLEGKTDFIVLRNNHLQLSSSLRVEDFLELFINPDGKIFYGRVIPEEEIIIEGFINSLDRDNYHLSLTDFDDDAHFLSADASTPVVINGKPATFKDLLVGQEAILTIKNNKVINIEGYLEEDPNLHGYIPPGSRTKVGDVLYINGLEIALKTSDGIERYQITDFTQVIRNENSANLNQIKKGDRVILSFDDIYSSEISAIQVEDDERHITAVYRGVIEQVNERSDELLLDKVEVLNNNKWVANQATKIKLKVGESIYSGGVKITLKELATNKGKEVYAAVESSYGVEKTVKVLLKKGGNQMYSNKITSIHYGTGRMVVSNNSINYHDGTIVIQNNRLLDSLNLEESQSVFLTADFNNNERTAAIVAIDYDGILDDRIDGSRLVVYRGKIDAIGDYKVTIGRLAYQLDYLQLEENKWVEDTRPTSVSLTDDTYVYDSELELEVDTLAFLDSQYIDPSKIKNTTLRNRIKNKHYLGKTAYFIVREYGEGEEMAQELLAINLTPHQKFYTNRVNTDHGAIGEIQSIDLDTGEITIGNLKNWNQLSNRWQEASGQDPISIDKAVILLNDEALTRDELYRIKDNASVYLIKNKDVSTQDDAYILIIEQ</sequence>
<keyword evidence="4" id="KW-1185">Reference proteome</keyword>
<dbReference type="AlphaFoldDB" id="A0A833HQI9"/>
<dbReference type="OrthoDB" id="1703838at2"/>
<keyword evidence="1" id="KW-0677">Repeat</keyword>
<comment type="caution">
    <text evidence="3">The sequence shown here is derived from an EMBL/GenBank/DDBJ whole genome shotgun (WGS) entry which is preliminary data.</text>
</comment>
<dbReference type="InterPro" id="IPR001119">
    <property type="entry name" value="SLH_dom"/>
</dbReference>
<protein>
    <submittedName>
        <fullName evidence="3">S-layer homology domain-containing protein</fullName>
    </submittedName>
</protein>
<organism evidence="3 4">
    <name type="scientific">Alkaliphilus serpentinus</name>
    <dbReference type="NCBI Taxonomy" id="1482731"/>
    <lineage>
        <taxon>Bacteria</taxon>
        <taxon>Bacillati</taxon>
        <taxon>Bacillota</taxon>
        <taxon>Clostridia</taxon>
        <taxon>Peptostreptococcales</taxon>
        <taxon>Natronincolaceae</taxon>
        <taxon>Alkaliphilus</taxon>
    </lineage>
</organism>
<feature type="domain" description="SLH" evidence="2">
    <location>
        <begin position="45"/>
        <end position="107"/>
    </location>
</feature>
<feature type="domain" description="SLH" evidence="2">
    <location>
        <begin position="226"/>
        <end position="288"/>
    </location>
</feature>
<dbReference type="Proteomes" id="UP000465601">
    <property type="component" value="Unassembled WGS sequence"/>
</dbReference>
<name>A0A833HQI9_9FIRM</name>
<accession>A0A833HQI9</accession>
<evidence type="ECO:0000313" key="4">
    <source>
        <dbReference type="Proteomes" id="UP000465601"/>
    </source>
</evidence>
<evidence type="ECO:0000256" key="1">
    <source>
        <dbReference type="ARBA" id="ARBA00022737"/>
    </source>
</evidence>
<dbReference type="PROSITE" id="PS51272">
    <property type="entry name" value="SLH"/>
    <property type="match status" value="2"/>
</dbReference>
<gene>
    <name evidence="3" type="ORF">F8153_03870</name>
</gene>
<proteinExistence type="predicted"/>
<dbReference type="EMBL" id="WBZB01000012">
    <property type="protein sequence ID" value="KAB3531865.1"/>
    <property type="molecule type" value="Genomic_DNA"/>
</dbReference>